<comment type="subcellular location">
    <subcellularLocation>
        <location evidence="1">Cytoplasm</location>
    </subcellularLocation>
</comment>
<dbReference type="InterPro" id="IPR050399">
    <property type="entry name" value="HPr"/>
</dbReference>
<dbReference type="PANTHER" id="PTHR33705">
    <property type="entry name" value="PHOSPHOCARRIER PROTEIN HPR"/>
    <property type="match status" value="1"/>
</dbReference>
<evidence type="ECO:0000256" key="1">
    <source>
        <dbReference type="ARBA" id="ARBA00004496"/>
    </source>
</evidence>
<dbReference type="PANTHER" id="PTHR33705:SF2">
    <property type="entry name" value="PHOSPHOCARRIER PROTEIN NPR"/>
    <property type="match status" value="1"/>
</dbReference>
<dbReference type="PRINTS" id="PR00107">
    <property type="entry name" value="PHOSPHOCPHPR"/>
</dbReference>
<dbReference type="InterPro" id="IPR000032">
    <property type="entry name" value="HPr-like"/>
</dbReference>
<evidence type="ECO:0000256" key="3">
    <source>
        <dbReference type="ARBA" id="ARBA00022683"/>
    </source>
</evidence>
<dbReference type="InterPro" id="IPR035895">
    <property type="entry name" value="HPr-like_sf"/>
</dbReference>
<dbReference type="SUPFAM" id="SSF55594">
    <property type="entry name" value="HPr-like"/>
    <property type="match status" value="1"/>
</dbReference>
<dbReference type="Pfam" id="PF00381">
    <property type="entry name" value="PTS-HPr"/>
    <property type="match status" value="1"/>
</dbReference>
<dbReference type="CDD" id="cd00367">
    <property type="entry name" value="PTS-HPr_like"/>
    <property type="match status" value="1"/>
</dbReference>
<comment type="caution">
    <text evidence="5">The sequence shown here is derived from an EMBL/GenBank/DDBJ whole genome shotgun (WGS) entry which is preliminary data.</text>
</comment>
<reference evidence="5 6" key="1">
    <citation type="submission" date="2019-03" db="EMBL/GenBank/DDBJ databases">
        <authorList>
            <person name="Kim M.K.M."/>
        </authorList>
    </citation>
    <scope>NUCLEOTIDE SEQUENCE [LARGE SCALE GENOMIC DNA]</scope>
    <source>
        <strain evidence="5 6">18JY21-1</strain>
    </source>
</reference>
<dbReference type="PROSITE" id="PS00589">
    <property type="entry name" value="PTS_HPR_SER"/>
    <property type="match status" value="1"/>
</dbReference>
<evidence type="ECO:0000313" key="6">
    <source>
        <dbReference type="Proteomes" id="UP000295418"/>
    </source>
</evidence>
<sequence length="85" mass="9290">MQKEFTIANPLGIHSRPAGEVMKKAKSFPCDVFITKVEKRINAKSIIGVLALEMGCGDKVIVETNGEREQEALDEVGAMLESVLE</sequence>
<proteinExistence type="predicted"/>
<dbReference type="Gene3D" id="3.30.1340.10">
    <property type="entry name" value="HPr-like"/>
    <property type="match status" value="1"/>
</dbReference>
<keyword evidence="3" id="KW-0598">Phosphotransferase system</keyword>
<organism evidence="5 6">
    <name type="scientific">Paenibacillus albiflavus</name>
    <dbReference type="NCBI Taxonomy" id="2545760"/>
    <lineage>
        <taxon>Bacteria</taxon>
        <taxon>Bacillati</taxon>
        <taxon>Bacillota</taxon>
        <taxon>Bacilli</taxon>
        <taxon>Bacillales</taxon>
        <taxon>Paenibacillaceae</taxon>
        <taxon>Paenibacillus</taxon>
    </lineage>
</organism>
<evidence type="ECO:0000313" key="5">
    <source>
        <dbReference type="EMBL" id="TCZ81301.1"/>
    </source>
</evidence>
<dbReference type="GO" id="GO:0005737">
    <property type="term" value="C:cytoplasm"/>
    <property type="evidence" value="ECO:0007669"/>
    <property type="project" value="UniProtKB-SubCell"/>
</dbReference>
<dbReference type="InterPro" id="IPR002114">
    <property type="entry name" value="PTS_HPr_Ser_P_site"/>
</dbReference>
<dbReference type="Proteomes" id="UP000295418">
    <property type="component" value="Unassembled WGS sequence"/>
</dbReference>
<feature type="domain" description="HPr" evidence="4">
    <location>
        <begin position="1"/>
        <end position="85"/>
    </location>
</feature>
<dbReference type="PROSITE" id="PS51350">
    <property type="entry name" value="PTS_HPR_DOM"/>
    <property type="match status" value="1"/>
</dbReference>
<accession>A0A4R4ERL2</accession>
<evidence type="ECO:0000256" key="2">
    <source>
        <dbReference type="ARBA" id="ARBA00022490"/>
    </source>
</evidence>
<dbReference type="OrthoDB" id="9809047at2"/>
<dbReference type="GO" id="GO:0009401">
    <property type="term" value="P:phosphoenolpyruvate-dependent sugar phosphotransferase system"/>
    <property type="evidence" value="ECO:0007669"/>
    <property type="project" value="UniProtKB-KW"/>
</dbReference>
<gene>
    <name evidence="5" type="ORF">E0485_01755</name>
</gene>
<dbReference type="EMBL" id="SKFG01000001">
    <property type="protein sequence ID" value="TCZ81301.1"/>
    <property type="molecule type" value="Genomic_DNA"/>
</dbReference>
<dbReference type="NCBIfam" id="TIGR01003">
    <property type="entry name" value="PTS_HPr_family"/>
    <property type="match status" value="1"/>
</dbReference>
<protein>
    <submittedName>
        <fullName evidence="5">HPr family phosphocarrier protein</fullName>
    </submittedName>
</protein>
<name>A0A4R4ERL2_9BACL</name>
<keyword evidence="2" id="KW-0963">Cytoplasm</keyword>
<evidence type="ECO:0000259" key="4">
    <source>
        <dbReference type="PROSITE" id="PS51350"/>
    </source>
</evidence>
<keyword evidence="6" id="KW-1185">Reference proteome</keyword>
<dbReference type="AlphaFoldDB" id="A0A4R4ERL2"/>